<evidence type="ECO:0000256" key="3">
    <source>
        <dbReference type="ARBA" id="ARBA00061646"/>
    </source>
</evidence>
<evidence type="ECO:0000256" key="6">
    <source>
        <dbReference type="SAM" id="MobiDB-lite"/>
    </source>
</evidence>
<dbReference type="PANTHER" id="PTHR45616">
    <property type="entry name" value="GATA-TYPE DOMAIN-CONTAINING PROTEIN"/>
    <property type="match status" value="1"/>
</dbReference>
<dbReference type="OrthoDB" id="2441647at2759"/>
<dbReference type="PANTHER" id="PTHR45616:SF39">
    <property type="entry name" value="KERATIN, TYPE II CYTOSKELETAL 6A-RELATED"/>
    <property type="match status" value="1"/>
</dbReference>
<feature type="coiled-coil region" evidence="5">
    <location>
        <begin position="206"/>
        <end position="233"/>
    </location>
</feature>
<dbReference type="FunFam" id="1.20.5.1160:FF:000001">
    <property type="entry name" value="Keratin type II"/>
    <property type="match status" value="1"/>
</dbReference>
<organism evidence="8 9">
    <name type="scientific">Geotrypetes seraphini</name>
    <name type="common">Gaboon caecilian</name>
    <name type="synonym">Caecilia seraphini</name>
    <dbReference type="NCBI Taxonomy" id="260995"/>
    <lineage>
        <taxon>Eukaryota</taxon>
        <taxon>Metazoa</taxon>
        <taxon>Chordata</taxon>
        <taxon>Craniata</taxon>
        <taxon>Vertebrata</taxon>
        <taxon>Euteleostomi</taxon>
        <taxon>Amphibia</taxon>
        <taxon>Gymnophiona</taxon>
        <taxon>Geotrypetes</taxon>
    </lineage>
</organism>
<dbReference type="GO" id="GO:0030280">
    <property type="term" value="F:structural constituent of skin epidermis"/>
    <property type="evidence" value="ECO:0007669"/>
    <property type="project" value="TreeGrafter"/>
</dbReference>
<dbReference type="InParanoid" id="A0A6P8R5X6"/>
<feature type="region of interest" description="Disordered" evidence="6">
    <location>
        <begin position="625"/>
        <end position="660"/>
    </location>
</feature>
<keyword evidence="2 5" id="KW-0175">Coiled coil</keyword>
<dbReference type="GO" id="GO:0045095">
    <property type="term" value="C:keratin filament"/>
    <property type="evidence" value="ECO:0007669"/>
    <property type="project" value="InterPro"/>
</dbReference>
<comment type="similarity">
    <text evidence="3 4">Belongs to the intermediate filament family.</text>
</comment>
<feature type="coiled-coil region" evidence="5">
    <location>
        <begin position="266"/>
        <end position="349"/>
    </location>
</feature>
<dbReference type="InterPro" id="IPR039008">
    <property type="entry name" value="IF_rod_dom"/>
</dbReference>
<dbReference type="Gene3D" id="1.20.5.1160">
    <property type="entry name" value="Vasodilator-stimulated phosphoprotein"/>
    <property type="match status" value="1"/>
</dbReference>
<keyword evidence="8" id="KW-1185">Reference proteome</keyword>
<evidence type="ECO:0000313" key="9">
    <source>
        <dbReference type="RefSeq" id="XP_033794016.1"/>
    </source>
</evidence>
<sequence length="660" mass="66698">MRRSQQSFSTSGGVSMGGKSFSSASVGGMGGGGGMGWGGGMSGGGGMGGGGTRVSFSSASVSQVGRSGGGSGRVGSSLGSRSLYNLGGTKRTSICSTSSHGGVGGSFGGRHAGGFGFGGGVGGGGFGGGGIGGGFGGGGGGGGFGGGGGGGGFGGGGFAGGAGGMGMAGGPGFPICPPGGIQPVSINQSLLTPLHLELDPNIPILRQEEKEQIKVLNNKFVTLIDKVRFLEQQNKVLETKWNLLREHTTKTGTIKDNIEPLFVAFINNLKRQLDGLKNDRQRLEGELKNMQDLVEDNKHKYEDEINKRTTAENDFVVLKKDVDIAYMNKVELEAKVDTLNEEINFCRALHDAKMQEFHGQMSDTSVILSMDNNRDLDLGCIIRDVKAQYEEIALRSKAEAKALYDSKYQQLQQAAGHYGDNLKNSKTVISELNRNIKRLHSEIENVKKQIASLKDAIVKAEERGELALKDARAKLAELEAALLKAREEMALQMKQYQDLMNIKLSQDCEIATYRALLEGEECRMTGEIVNEVSISVISGQTSFGSVSGGGFGAGGGGGFGAGGGGGFGAGGGGGFGAGGGGGFGAGSGAGGFIGGGGGGGSGYGAAGGGGAFSAGSRSGGGFVSGGSSFSSSSKGGGGGRSSGLAIVSTTSSGSSSRKIF</sequence>
<dbReference type="PROSITE" id="PS51842">
    <property type="entry name" value="IF_ROD_2"/>
    <property type="match status" value="1"/>
</dbReference>
<dbReference type="KEGG" id="gsh:117357468"/>
<dbReference type="GeneID" id="117357468"/>
<dbReference type="Pfam" id="PF16208">
    <property type="entry name" value="Keratin_2_head"/>
    <property type="match status" value="1"/>
</dbReference>
<proteinExistence type="inferred from homology"/>
<dbReference type="Gene3D" id="1.20.5.170">
    <property type="match status" value="1"/>
</dbReference>
<feature type="domain" description="IF rod" evidence="7">
    <location>
        <begin position="209"/>
        <end position="524"/>
    </location>
</feature>
<evidence type="ECO:0000313" key="8">
    <source>
        <dbReference type="Proteomes" id="UP000515159"/>
    </source>
</evidence>
<evidence type="ECO:0000256" key="4">
    <source>
        <dbReference type="RuleBase" id="RU000685"/>
    </source>
</evidence>
<protein>
    <submittedName>
        <fullName evidence="9">Keratin, type II cytoskeletal 4-like</fullName>
    </submittedName>
</protein>
<feature type="compositionally biased region" description="Gly residues" evidence="6">
    <location>
        <begin position="40"/>
        <end position="52"/>
    </location>
</feature>
<evidence type="ECO:0000259" key="7">
    <source>
        <dbReference type="PROSITE" id="PS51842"/>
    </source>
</evidence>
<dbReference type="InterPro" id="IPR032444">
    <property type="entry name" value="Keratin_2_head"/>
</dbReference>
<dbReference type="Proteomes" id="UP000515159">
    <property type="component" value="Chromosome 3"/>
</dbReference>
<dbReference type="Pfam" id="PF00038">
    <property type="entry name" value="Filament"/>
    <property type="match status" value="1"/>
</dbReference>
<dbReference type="InterPro" id="IPR003054">
    <property type="entry name" value="Keratin_II"/>
</dbReference>
<evidence type="ECO:0000256" key="5">
    <source>
        <dbReference type="SAM" id="Coils"/>
    </source>
</evidence>
<feature type="compositionally biased region" description="Low complexity" evidence="6">
    <location>
        <begin position="648"/>
        <end position="660"/>
    </location>
</feature>
<dbReference type="GO" id="GO:0005615">
    <property type="term" value="C:extracellular space"/>
    <property type="evidence" value="ECO:0007669"/>
    <property type="project" value="TreeGrafter"/>
</dbReference>
<dbReference type="SUPFAM" id="SSF64593">
    <property type="entry name" value="Intermediate filament protein, coiled coil region"/>
    <property type="match status" value="3"/>
</dbReference>
<accession>A0A6P8R5X6</accession>
<dbReference type="RefSeq" id="XP_033794016.1">
    <property type="nucleotide sequence ID" value="XM_033938125.1"/>
</dbReference>
<dbReference type="GO" id="GO:0045109">
    <property type="term" value="P:intermediate filament organization"/>
    <property type="evidence" value="ECO:0007669"/>
    <property type="project" value="TreeGrafter"/>
</dbReference>
<feature type="coiled-coil region" evidence="5">
    <location>
        <begin position="422"/>
        <end position="495"/>
    </location>
</feature>
<dbReference type="GO" id="GO:0031424">
    <property type="term" value="P:keratinization"/>
    <property type="evidence" value="ECO:0007669"/>
    <property type="project" value="TreeGrafter"/>
</dbReference>
<evidence type="ECO:0000256" key="2">
    <source>
        <dbReference type="ARBA" id="ARBA00023054"/>
    </source>
</evidence>
<feature type="region of interest" description="Disordered" evidence="6">
    <location>
        <begin position="40"/>
        <end position="76"/>
    </location>
</feature>
<gene>
    <name evidence="9" type="primary">LOC117357468</name>
</gene>
<feature type="compositionally biased region" description="Low complexity" evidence="6">
    <location>
        <begin position="53"/>
        <end position="65"/>
    </location>
</feature>
<dbReference type="FunFam" id="1.20.5.170:FF:000004">
    <property type="entry name" value="Keratin, type II cytoskeletal 5"/>
    <property type="match status" value="1"/>
</dbReference>
<keyword evidence="1 4" id="KW-0403">Intermediate filament</keyword>
<dbReference type="FunFam" id="1.20.5.500:FF:000001">
    <property type="entry name" value="Type II keratin 23"/>
    <property type="match status" value="1"/>
</dbReference>
<evidence type="ECO:0000256" key="1">
    <source>
        <dbReference type="ARBA" id="ARBA00022754"/>
    </source>
</evidence>
<dbReference type="PROSITE" id="PS00226">
    <property type="entry name" value="IF_ROD_1"/>
    <property type="match status" value="1"/>
</dbReference>
<dbReference type="PRINTS" id="PR01276">
    <property type="entry name" value="TYPE2KERATIN"/>
</dbReference>
<dbReference type="SMART" id="SM01391">
    <property type="entry name" value="Filament"/>
    <property type="match status" value="1"/>
</dbReference>
<reference evidence="9" key="1">
    <citation type="submission" date="2025-08" db="UniProtKB">
        <authorList>
            <consortium name="RefSeq"/>
        </authorList>
    </citation>
    <scope>IDENTIFICATION</scope>
</reference>
<dbReference type="AlphaFoldDB" id="A0A6P8R5X6"/>
<dbReference type="InterPro" id="IPR018039">
    <property type="entry name" value="IF_conserved"/>
</dbReference>
<dbReference type="Gene3D" id="1.20.5.500">
    <property type="entry name" value="Single helix bin"/>
    <property type="match status" value="1"/>
</dbReference>
<name>A0A6P8R5X6_GEOSA</name>